<feature type="domain" description="EGF-like" evidence="14">
    <location>
        <begin position="639"/>
        <end position="679"/>
    </location>
</feature>
<evidence type="ECO:0000313" key="17">
    <source>
        <dbReference type="Proteomes" id="UP000503349"/>
    </source>
</evidence>
<feature type="domain" description="EGF-like" evidence="14">
    <location>
        <begin position="512"/>
        <end position="549"/>
    </location>
</feature>
<feature type="chain" id="PRO_5026108151" evidence="13">
    <location>
        <begin position="22"/>
        <end position="1237"/>
    </location>
</feature>
<keyword evidence="6" id="KW-0677">Repeat</keyword>
<feature type="compositionally biased region" description="Polar residues" evidence="12">
    <location>
        <begin position="429"/>
        <end position="438"/>
    </location>
</feature>
<feature type="domain" description="EGF-like" evidence="14">
    <location>
        <begin position="1012"/>
        <end position="1052"/>
    </location>
</feature>
<dbReference type="PANTHER" id="PTHR24034:SF209">
    <property type="entry name" value="EGF-LIKE DOMAIN-CONTAINING PROTEIN"/>
    <property type="match status" value="1"/>
</dbReference>
<dbReference type="Gene3D" id="3.90.290.10">
    <property type="entry name" value="TGF-beta binding (TB) domain"/>
    <property type="match status" value="3"/>
</dbReference>
<evidence type="ECO:0000256" key="11">
    <source>
        <dbReference type="PROSITE-ProRule" id="PRU00076"/>
    </source>
</evidence>
<feature type="domain" description="EGF-like" evidence="14">
    <location>
        <begin position="885"/>
        <end position="925"/>
    </location>
</feature>
<organism evidence="16 17">
    <name type="scientific">Channa argus</name>
    <name type="common">Northern snakehead</name>
    <name type="synonym">Ophicephalus argus</name>
    <dbReference type="NCBI Taxonomy" id="215402"/>
    <lineage>
        <taxon>Eukaryota</taxon>
        <taxon>Metazoa</taxon>
        <taxon>Chordata</taxon>
        <taxon>Craniata</taxon>
        <taxon>Vertebrata</taxon>
        <taxon>Euteleostomi</taxon>
        <taxon>Actinopterygii</taxon>
        <taxon>Neopterygii</taxon>
        <taxon>Teleostei</taxon>
        <taxon>Neoteleostei</taxon>
        <taxon>Acanthomorphata</taxon>
        <taxon>Anabantaria</taxon>
        <taxon>Anabantiformes</taxon>
        <taxon>Channoidei</taxon>
        <taxon>Channidae</taxon>
        <taxon>Channa</taxon>
    </lineage>
</organism>
<dbReference type="SMART" id="SM00179">
    <property type="entry name" value="EGF_CA"/>
    <property type="match status" value="11"/>
</dbReference>
<feature type="disulfide bond" evidence="11">
    <location>
        <begin position="100"/>
        <end position="109"/>
    </location>
</feature>
<dbReference type="CDD" id="cd00054">
    <property type="entry name" value="EGF_CA"/>
    <property type="match status" value="9"/>
</dbReference>
<evidence type="ECO:0000256" key="4">
    <source>
        <dbReference type="ARBA" id="ARBA00022536"/>
    </source>
</evidence>
<dbReference type="InterPro" id="IPR000152">
    <property type="entry name" value="EGF-type_Asp/Asn_hydroxyl_site"/>
</dbReference>
<name>A0A6G1QV73_CHAAH</name>
<dbReference type="InterPro" id="IPR018097">
    <property type="entry name" value="EGF_Ca-bd_CS"/>
</dbReference>
<dbReference type="SUPFAM" id="SSF57196">
    <property type="entry name" value="EGF/Laminin"/>
    <property type="match status" value="6"/>
</dbReference>
<dbReference type="InterPro" id="IPR000742">
    <property type="entry name" value="EGF"/>
</dbReference>
<dbReference type="FunFam" id="2.10.25.10:FF:000056">
    <property type="entry name" value="Latent-transforming growth factor beta-binding protein 3 isoform 2"/>
    <property type="match status" value="1"/>
</dbReference>
<evidence type="ECO:0000259" key="15">
    <source>
        <dbReference type="PROSITE" id="PS51364"/>
    </source>
</evidence>
<dbReference type="EMBL" id="CM015733">
    <property type="protein sequence ID" value="KAF3705976.1"/>
    <property type="molecule type" value="Genomic_DNA"/>
</dbReference>
<comment type="subcellular location">
    <subcellularLocation>
        <location evidence="1">Secreted</location>
        <location evidence="1">Extracellular space</location>
        <location evidence="1">Extracellular matrix</location>
    </subcellularLocation>
</comment>
<feature type="signal peptide" evidence="13">
    <location>
        <begin position="1"/>
        <end position="21"/>
    </location>
</feature>
<evidence type="ECO:0000256" key="9">
    <source>
        <dbReference type="ARBA" id="ARBA00023183"/>
    </source>
</evidence>
<dbReference type="InterPro" id="IPR036773">
    <property type="entry name" value="TB_dom_sf"/>
</dbReference>
<keyword evidence="5 13" id="KW-0732">Signal</keyword>
<dbReference type="Pfam" id="PF07645">
    <property type="entry name" value="EGF_CA"/>
    <property type="match status" value="10"/>
</dbReference>
<dbReference type="SUPFAM" id="SSF57184">
    <property type="entry name" value="Growth factor receptor domain"/>
    <property type="match status" value="2"/>
</dbReference>
<dbReference type="FunFam" id="3.90.290.10:FF:000002">
    <property type="entry name" value="Latent-transforming growth factor beta-binding protein 3 isoform 1"/>
    <property type="match status" value="1"/>
</dbReference>
<dbReference type="GO" id="GO:0048731">
    <property type="term" value="P:system development"/>
    <property type="evidence" value="ECO:0007669"/>
    <property type="project" value="UniProtKB-ARBA"/>
</dbReference>
<keyword evidence="8" id="KW-0325">Glycoprotein</keyword>
<evidence type="ECO:0000313" key="16">
    <source>
        <dbReference type="EMBL" id="KAF3705976.1"/>
    </source>
</evidence>
<keyword evidence="17" id="KW-1185">Reference proteome</keyword>
<dbReference type="PROSITE" id="PS00022">
    <property type="entry name" value="EGF_1"/>
    <property type="match status" value="1"/>
</dbReference>
<dbReference type="Pfam" id="PF12661">
    <property type="entry name" value="hEGF"/>
    <property type="match status" value="2"/>
</dbReference>
<feature type="domain" description="TB" evidence="15">
    <location>
        <begin position="337"/>
        <end position="389"/>
    </location>
</feature>
<dbReference type="InterPro" id="IPR049883">
    <property type="entry name" value="NOTCH1_EGF-like"/>
</dbReference>
<evidence type="ECO:0000256" key="6">
    <source>
        <dbReference type="ARBA" id="ARBA00022737"/>
    </source>
</evidence>
<dbReference type="FunFam" id="2.10.25.10:FF:000002">
    <property type="entry name" value="Latent-transforming growth factor beta-binding protein 3"/>
    <property type="match status" value="1"/>
</dbReference>
<dbReference type="SMART" id="SM00181">
    <property type="entry name" value="EGF"/>
    <property type="match status" value="12"/>
</dbReference>
<feature type="domain" description="EGF-like" evidence="14">
    <location>
        <begin position="470"/>
        <end position="511"/>
    </location>
</feature>
<comment type="caution">
    <text evidence="11">Lacks conserved residue(s) required for the propagation of feature annotation.</text>
</comment>
<feature type="domain" description="EGF-like" evidence="14">
    <location>
        <begin position="719"/>
        <end position="755"/>
    </location>
</feature>
<dbReference type="FunFam" id="2.10.25.10:FF:000038">
    <property type="entry name" value="Fibrillin 2"/>
    <property type="match status" value="1"/>
</dbReference>
<dbReference type="InterPro" id="IPR009030">
    <property type="entry name" value="Growth_fac_rcpt_cys_sf"/>
</dbReference>
<dbReference type="InterPro" id="IPR017878">
    <property type="entry name" value="TB_dom"/>
</dbReference>
<feature type="domain" description="EGF-like" evidence="14">
    <location>
        <begin position="680"/>
        <end position="716"/>
    </location>
</feature>
<evidence type="ECO:0000256" key="12">
    <source>
        <dbReference type="SAM" id="MobiDB-lite"/>
    </source>
</evidence>
<dbReference type="FunFam" id="2.10.25.10:FF:000019">
    <property type="entry name" value="latent-transforming growth factor beta-binding protein 1 isoform X2"/>
    <property type="match status" value="2"/>
</dbReference>
<dbReference type="PANTHER" id="PTHR24034">
    <property type="entry name" value="EGF-LIKE DOMAIN-CONTAINING PROTEIN"/>
    <property type="match status" value="1"/>
</dbReference>
<dbReference type="GO" id="GO:0005509">
    <property type="term" value="F:calcium ion binding"/>
    <property type="evidence" value="ECO:0007669"/>
    <property type="project" value="InterPro"/>
</dbReference>
<feature type="domain" description="EGF-like" evidence="14">
    <location>
        <begin position="78"/>
        <end position="110"/>
    </location>
</feature>
<comment type="similarity">
    <text evidence="10">Belongs to the LTBP family.</text>
</comment>
<dbReference type="Pfam" id="PF00683">
    <property type="entry name" value="TB"/>
    <property type="match status" value="3"/>
</dbReference>
<reference evidence="17" key="2">
    <citation type="submission" date="2019-02" db="EMBL/GenBank/DDBJ databases">
        <title>Opniocepnalus argus Var Kimnra genome.</title>
        <authorList>
            <person name="Zhou C."/>
            <person name="Xiao S."/>
        </authorList>
    </citation>
    <scope>NUCLEOTIDE SEQUENCE [LARGE SCALE GENOMIC DNA]</scope>
</reference>
<dbReference type="PROSITE" id="PS51364">
    <property type="entry name" value="TB"/>
    <property type="match status" value="3"/>
</dbReference>
<evidence type="ECO:0000256" key="13">
    <source>
        <dbReference type="SAM" id="SignalP"/>
    </source>
</evidence>
<sequence length="1237" mass="137594">MPSLISHLLVIWLSVHRLVWCTERSSTRERFKVVIAPRICKRICLKGQCQDTCEQGNNTTLIAENGQGADTLIGQGFRVVVCPLTCMNGGVCSSRKHCLCPPGFTGRLCQFPLQQTQQAQAARGNKPPVYPVSLTPDGQKLVEQSGLGRNQMKQTHSVFTLPLSQVGHHSSEVQINVRVHHTPDTSVVIQPIEQSEIKPPQKLGQRLLPQRLKPKGRCFQETTPKQACNSTPLPVLTNQEDCCGSVGNSWGQNKCYQCPKLPNASVKQTIVEEYGSTCPQGYKRFNSTHCQDINECSMQGVCQNGDCLNTLGSFKCACKAGFVFDRNRCVDSPAEQAQCFRLASEAKGCEHPLQNHITQEMCCCTVGKAWGHNCEKCPQVGTVAFSKICPAGKGYFLQNIRETVAIPPIIFPRKEEFFPERPPETTTPVQQAPTSTSGPRVPVVKPTPPTIIRMTPGNDPFETQTKVLPETDECRLSWNICGHGECENSLNGHICHCHPGYHLNPQRNICEDDNECDSEPCGQGRGLCINIDGSYKCLCRQGYKHMVQHGRLKCVDVNECFKLDICGVGGQCVNLPGSYKCDCHSGFRSKSHRHPACEDINECLNPETCPNEQCENTPGSYECVPCLPGHEARSGTCYDINECQKPGICPNGRCENLPGTYRCLCNEGFLPSADSKGCSDINECEDVRLCAYGHCINTEGSFQCQCYPGYQRTQEGSHYIDECAADRSLCQPYGSCENKAGSYVCVCNHGYTTFDIRYNYYIDECSLFSDEICKKGRCENTMPGYECYCQQGFYYDSNLLECIDVNECDDPANCKNGLSLVVFSHAVIAGWNAKNEKSCVIRKMQTENYRCWKCRVSLAARFDFVHPHLSLLSQNSTLYLFSGYYVNECQDPSYCKNGRCENTPGSFHCFCDPPLTFSAALKQCVYDDRTAAHKDVCFLQVDEGLICSEPRNGMVVTYSECCCHYGRGWGPECNTCPPRNSEMFSRLCDMHLETESDGEQDFLAAFANYNPDIDECAEPGARISPCKNARCVNTAGSYKCYCKHGFVATRRANICVRRRTQANHSDGSYDILSNGLLVSKTKDDVKDSYTECCCMLLYGNDKELSTVEPIPIRNKNHIKAGGVECISADLQLFWAFLPGTFGINALSTSSCENTKTFSYALFSLVCSTLLSICQIHRRFRLLNSLRHTSFIVECGPIWLSSCELTIALNKSGYFSKTSRNGYFVTTVPSIVSRQRGV</sequence>
<evidence type="ECO:0000256" key="8">
    <source>
        <dbReference type="ARBA" id="ARBA00023180"/>
    </source>
</evidence>
<feature type="domain" description="TB" evidence="15">
    <location>
        <begin position="216"/>
        <end position="259"/>
    </location>
</feature>
<keyword evidence="3" id="KW-0272">Extracellular matrix</keyword>
<keyword evidence="9" id="KW-0340">Growth factor binding</keyword>
<dbReference type="FunFam" id="2.10.25.10:FF:000115">
    <property type="entry name" value="latent-transforming growth factor beta-binding protein 4 isoform X2"/>
    <property type="match status" value="1"/>
</dbReference>
<evidence type="ECO:0000256" key="5">
    <source>
        <dbReference type="ARBA" id="ARBA00022729"/>
    </source>
</evidence>
<dbReference type="GO" id="GO:0030855">
    <property type="term" value="P:epithelial cell differentiation"/>
    <property type="evidence" value="ECO:0007669"/>
    <property type="project" value="UniProtKB-ARBA"/>
</dbReference>
<dbReference type="SUPFAM" id="SSF57581">
    <property type="entry name" value="TB module/8-cys domain"/>
    <property type="match status" value="3"/>
</dbReference>
<protein>
    <submittedName>
        <fullName evidence="16">Latent-transforming growth factor beta-binding protein 3</fullName>
    </submittedName>
</protein>
<evidence type="ECO:0000259" key="14">
    <source>
        <dbReference type="PROSITE" id="PS50026"/>
    </source>
</evidence>
<keyword evidence="7 11" id="KW-1015">Disulfide bond</keyword>
<dbReference type="PROSITE" id="PS01187">
    <property type="entry name" value="EGF_CA"/>
    <property type="match status" value="3"/>
</dbReference>
<feature type="domain" description="EGF-like" evidence="14">
    <location>
        <begin position="556"/>
        <end position="598"/>
    </location>
</feature>
<dbReference type="FunFam" id="2.10.25.10:FF:000068">
    <property type="entry name" value="Latent transforming growth factor beta binding protein 3"/>
    <property type="match status" value="1"/>
</dbReference>
<evidence type="ECO:0000256" key="3">
    <source>
        <dbReference type="ARBA" id="ARBA00022530"/>
    </source>
</evidence>
<keyword evidence="2" id="KW-0964">Secreted</keyword>
<accession>A0A6G1QV73</accession>
<evidence type="ECO:0000256" key="1">
    <source>
        <dbReference type="ARBA" id="ARBA00004498"/>
    </source>
</evidence>
<evidence type="ECO:0000256" key="2">
    <source>
        <dbReference type="ARBA" id="ARBA00022525"/>
    </source>
</evidence>
<dbReference type="InterPro" id="IPR001881">
    <property type="entry name" value="EGF-like_Ca-bd_dom"/>
</dbReference>
<evidence type="ECO:0000256" key="7">
    <source>
        <dbReference type="ARBA" id="ARBA00023157"/>
    </source>
</evidence>
<keyword evidence="4 11" id="KW-0245">EGF-like domain</keyword>
<dbReference type="AlphaFoldDB" id="A0A6G1QV73"/>
<feature type="domain" description="TB" evidence="15">
    <location>
        <begin position="935"/>
        <end position="988"/>
    </location>
</feature>
<evidence type="ECO:0000256" key="10">
    <source>
        <dbReference type="ARBA" id="ARBA00038081"/>
    </source>
</evidence>
<dbReference type="Gene3D" id="2.10.25.10">
    <property type="entry name" value="Laminin"/>
    <property type="match status" value="12"/>
</dbReference>
<feature type="disulfide bond" evidence="11">
    <location>
        <begin position="82"/>
        <end position="92"/>
    </location>
</feature>
<dbReference type="InterPro" id="IPR013032">
    <property type="entry name" value="EGF-like_CS"/>
</dbReference>
<feature type="region of interest" description="Disordered" evidence="12">
    <location>
        <begin position="418"/>
        <end position="448"/>
    </location>
</feature>
<dbReference type="FunFam" id="2.10.25.10:FF:000005">
    <property type="entry name" value="Fibrillin 2"/>
    <property type="match status" value="1"/>
</dbReference>
<dbReference type="PROSITE" id="PS50026">
    <property type="entry name" value="EGF_3"/>
    <property type="match status" value="10"/>
</dbReference>
<dbReference type="PROSITE" id="PS01186">
    <property type="entry name" value="EGF_2"/>
    <property type="match status" value="4"/>
</dbReference>
<dbReference type="GO" id="GO:0019838">
    <property type="term" value="F:growth factor binding"/>
    <property type="evidence" value="ECO:0007669"/>
    <property type="project" value="UniProtKB-KW"/>
</dbReference>
<proteinExistence type="inferred from homology"/>
<reference evidence="16 17" key="1">
    <citation type="submission" date="2019-02" db="EMBL/GenBank/DDBJ databases">
        <title>Opniocepnalus argus genome.</title>
        <authorList>
            <person name="Zhou C."/>
            <person name="Xiao S."/>
        </authorList>
    </citation>
    <scope>NUCLEOTIDE SEQUENCE [LARGE SCALE GENOMIC DNA]</scope>
    <source>
        <strain evidence="16">OARG1902GOOAL</strain>
        <tissue evidence="16">Muscle</tissue>
    </source>
</reference>
<feature type="domain" description="EGF-like" evidence="14">
    <location>
        <begin position="292"/>
        <end position="330"/>
    </location>
</feature>
<dbReference type="InterPro" id="IPR050751">
    <property type="entry name" value="ECM_structural_protein"/>
</dbReference>
<dbReference type="PROSITE" id="PS00010">
    <property type="entry name" value="ASX_HYDROXYL"/>
    <property type="match status" value="8"/>
</dbReference>
<dbReference type="Proteomes" id="UP000503349">
    <property type="component" value="Chromosome 22"/>
</dbReference>
<gene>
    <name evidence="16" type="ORF">EXN66_Car021667</name>
</gene>